<dbReference type="AlphaFoldDB" id="A0A6L6YJ61"/>
<organism evidence="5 6">
    <name type="scientific">Parasutterella muris</name>
    <dbReference type="NCBI Taxonomy" id="2565572"/>
    <lineage>
        <taxon>Bacteria</taxon>
        <taxon>Pseudomonadati</taxon>
        <taxon>Pseudomonadota</taxon>
        <taxon>Betaproteobacteria</taxon>
        <taxon>Burkholderiales</taxon>
        <taxon>Sutterellaceae</taxon>
        <taxon>Parasutterella</taxon>
    </lineage>
</organism>
<keyword evidence="2 5" id="KW-0645">Protease</keyword>
<dbReference type="GO" id="GO:0008233">
    <property type="term" value="F:peptidase activity"/>
    <property type="evidence" value="ECO:0007669"/>
    <property type="project" value="UniProtKB-KW"/>
</dbReference>
<dbReference type="Proteomes" id="UP000472580">
    <property type="component" value="Unassembled WGS sequence"/>
</dbReference>
<dbReference type="RefSeq" id="WP_160335218.1">
    <property type="nucleotide sequence ID" value="NZ_WSRP01000015.1"/>
</dbReference>
<dbReference type="InterPro" id="IPR006433">
    <property type="entry name" value="Prohead_protease"/>
</dbReference>
<dbReference type="NCBIfam" id="TIGR01543">
    <property type="entry name" value="proheadase_HK97"/>
    <property type="match status" value="1"/>
</dbReference>
<keyword evidence="6" id="KW-1185">Reference proteome</keyword>
<evidence type="ECO:0000256" key="2">
    <source>
        <dbReference type="ARBA" id="ARBA00022670"/>
    </source>
</evidence>
<dbReference type="GO" id="GO:0006508">
    <property type="term" value="P:proteolysis"/>
    <property type="evidence" value="ECO:0007669"/>
    <property type="project" value="UniProtKB-KW"/>
</dbReference>
<gene>
    <name evidence="5" type="ORF">E5987_06145</name>
</gene>
<proteinExistence type="predicted"/>
<comment type="caution">
    <text evidence="5">The sequence shown here is derived from an EMBL/GenBank/DDBJ whole genome shotgun (WGS) entry which is preliminary data.</text>
</comment>
<keyword evidence="3" id="KW-0378">Hydrolase</keyword>
<evidence type="ECO:0000259" key="4">
    <source>
        <dbReference type="Pfam" id="PF04586"/>
    </source>
</evidence>
<accession>A0A6L6YJ61</accession>
<dbReference type="Pfam" id="PF04586">
    <property type="entry name" value="Peptidase_S78"/>
    <property type="match status" value="1"/>
</dbReference>
<dbReference type="OrthoDB" id="9804926at2"/>
<evidence type="ECO:0000313" key="5">
    <source>
        <dbReference type="EMBL" id="MVX56789.1"/>
    </source>
</evidence>
<protein>
    <submittedName>
        <fullName evidence="5">HK97 family phage prohead protease</fullName>
    </submittedName>
</protein>
<feature type="domain" description="Prohead serine protease" evidence="4">
    <location>
        <begin position="13"/>
        <end position="164"/>
    </location>
</feature>
<reference evidence="5 6" key="1">
    <citation type="submission" date="2019-12" db="EMBL/GenBank/DDBJ databases">
        <title>Microbes associate with the intestines of laboratory mice.</title>
        <authorList>
            <person name="Navarre W."/>
            <person name="Wong E."/>
        </authorList>
    </citation>
    <scope>NUCLEOTIDE SEQUENCE [LARGE SCALE GENOMIC DNA]</scope>
    <source>
        <strain evidence="5 6">NM82_D38</strain>
    </source>
</reference>
<evidence type="ECO:0000313" key="6">
    <source>
        <dbReference type="Proteomes" id="UP000472580"/>
    </source>
</evidence>
<dbReference type="InterPro" id="IPR054613">
    <property type="entry name" value="Peptidase_S78_dom"/>
</dbReference>
<name>A0A6L6YJ61_9BURK</name>
<evidence type="ECO:0000256" key="3">
    <source>
        <dbReference type="ARBA" id="ARBA00022801"/>
    </source>
</evidence>
<keyword evidence="1" id="KW-1188">Viral release from host cell</keyword>
<dbReference type="EMBL" id="WSRP01000015">
    <property type="protein sequence ID" value="MVX56789.1"/>
    <property type="molecule type" value="Genomic_DNA"/>
</dbReference>
<evidence type="ECO:0000256" key="1">
    <source>
        <dbReference type="ARBA" id="ARBA00022612"/>
    </source>
</evidence>
<sequence length="223" mass="24554">MTKLQYKTIELKDVELKSEEDGATFSGYASVFNGNDLVGDTILPGAYKDAIENFTPKMFFNHDSYSLPIGKWIKVEEDEKGLKVIGELTPGNPQSEAVKAALKHGTVDGLSIGYKLVASGYKRKKDGGRTIEKIEALPEISIVTFPCDQSARIDSKSEDIDELKTVRDFENYLRDAGGFSKAEATALCAKARAVFSDQGEPDGEEKAQKEVCERIKALAERFN</sequence>